<feature type="compositionally biased region" description="Basic and acidic residues" evidence="1">
    <location>
        <begin position="593"/>
        <end position="603"/>
    </location>
</feature>
<feature type="region of interest" description="Disordered" evidence="1">
    <location>
        <begin position="124"/>
        <end position="162"/>
    </location>
</feature>
<feature type="compositionally biased region" description="Polar residues" evidence="1">
    <location>
        <begin position="499"/>
        <end position="508"/>
    </location>
</feature>
<dbReference type="InterPro" id="IPR057464">
    <property type="entry name" value="CCDC174_GRSR"/>
</dbReference>
<accession>A0A6I8U5U3</accession>
<dbReference type="PANTHER" id="PTHR15885">
    <property type="entry name" value="COILED-COIL DOMAIN-CONTAINING PROTEIN 174"/>
    <property type="match status" value="1"/>
</dbReference>
<feature type="compositionally biased region" description="Basic and acidic residues" evidence="1">
    <location>
        <begin position="458"/>
        <end position="468"/>
    </location>
</feature>
<feature type="region of interest" description="Disordered" evidence="1">
    <location>
        <begin position="555"/>
        <end position="674"/>
    </location>
</feature>
<protein>
    <recommendedName>
        <fullName evidence="2">CCDC174 alpha/beta GRSR domain-containing protein</fullName>
    </recommendedName>
</protein>
<name>A0A6I8U5U3_AEDAE</name>
<feature type="region of interest" description="Disordered" evidence="1">
    <location>
        <begin position="276"/>
        <end position="413"/>
    </location>
</feature>
<reference evidence="3 4" key="1">
    <citation type="submission" date="2017-06" db="EMBL/GenBank/DDBJ databases">
        <title>Aedes aegypti genome working group (AGWG) sequencing and assembly.</title>
        <authorList>
            <consortium name="Aedes aegypti Genome Working Group (AGWG)"/>
            <person name="Matthews B.J."/>
        </authorList>
    </citation>
    <scope>NUCLEOTIDE SEQUENCE [LARGE SCALE GENOMIC DNA]</scope>
    <source>
        <strain evidence="3 4">LVP_AGWG</strain>
    </source>
</reference>
<dbReference type="GO" id="GO:0005634">
    <property type="term" value="C:nucleus"/>
    <property type="evidence" value="ECO:0007669"/>
    <property type="project" value="TreeGrafter"/>
</dbReference>
<feature type="domain" description="CCDC174 alpha/beta GRSR" evidence="2">
    <location>
        <begin position="168"/>
        <end position="196"/>
    </location>
</feature>
<feature type="compositionally biased region" description="Polar residues" evidence="1">
    <location>
        <begin position="662"/>
        <end position="674"/>
    </location>
</feature>
<feature type="compositionally biased region" description="Basic and acidic residues" evidence="1">
    <location>
        <begin position="278"/>
        <end position="320"/>
    </location>
</feature>
<dbReference type="PANTHER" id="PTHR15885:SF1">
    <property type="entry name" value="COILED-COIL DOMAIN-CONTAINING PROTEIN 174"/>
    <property type="match status" value="1"/>
</dbReference>
<gene>
    <name evidence="3" type="primary">110678343</name>
</gene>
<proteinExistence type="predicted"/>
<dbReference type="Pfam" id="PF13300">
    <property type="entry name" value="DUF4078"/>
    <property type="match status" value="1"/>
</dbReference>
<evidence type="ECO:0000256" key="1">
    <source>
        <dbReference type="SAM" id="MobiDB-lite"/>
    </source>
</evidence>
<feature type="region of interest" description="Disordered" evidence="1">
    <location>
        <begin position="50"/>
        <end position="83"/>
    </location>
</feature>
<feature type="compositionally biased region" description="Acidic residues" evidence="1">
    <location>
        <begin position="206"/>
        <end position="217"/>
    </location>
</feature>
<dbReference type="AlphaFoldDB" id="A0A6I8U5U3"/>
<dbReference type="Proteomes" id="UP000008820">
    <property type="component" value="Chromosome 3"/>
</dbReference>
<feature type="compositionally biased region" description="Acidic residues" evidence="1">
    <location>
        <begin position="142"/>
        <end position="151"/>
    </location>
</feature>
<keyword evidence="4" id="KW-1185">Reference proteome</keyword>
<reference evidence="3" key="2">
    <citation type="submission" date="2020-05" db="UniProtKB">
        <authorList>
            <consortium name="EnsemblMetazoa"/>
        </authorList>
    </citation>
    <scope>IDENTIFICATION</scope>
    <source>
        <strain evidence="3">LVP_AGWG</strain>
    </source>
</reference>
<evidence type="ECO:0000313" key="3">
    <source>
        <dbReference type="EnsemblMetazoa" id="AAEL025398-PA"/>
    </source>
</evidence>
<feature type="compositionally biased region" description="Basic and acidic residues" evidence="1">
    <location>
        <begin position="192"/>
        <end position="205"/>
    </location>
</feature>
<dbReference type="OrthoDB" id="333551at2759"/>
<feature type="compositionally biased region" description="Basic and acidic residues" evidence="1">
    <location>
        <begin position="51"/>
        <end position="61"/>
    </location>
</feature>
<dbReference type="EnsemblMetazoa" id="AAEL025398-RA">
    <property type="protein sequence ID" value="AAEL025398-PA"/>
    <property type="gene ID" value="AAEL025398"/>
</dbReference>
<evidence type="ECO:0000313" key="4">
    <source>
        <dbReference type="Proteomes" id="UP000008820"/>
    </source>
</evidence>
<feature type="compositionally biased region" description="Basic and acidic residues" evidence="1">
    <location>
        <begin position="363"/>
        <end position="386"/>
    </location>
</feature>
<feature type="region of interest" description="Disordered" evidence="1">
    <location>
        <begin position="192"/>
        <end position="227"/>
    </location>
</feature>
<dbReference type="InParanoid" id="A0A6I8U5U3"/>
<evidence type="ECO:0000259" key="2">
    <source>
        <dbReference type="Pfam" id="PF25449"/>
    </source>
</evidence>
<feature type="compositionally biased region" description="Basic and acidic residues" evidence="1">
    <location>
        <begin position="395"/>
        <end position="413"/>
    </location>
</feature>
<feature type="region of interest" description="Disordered" evidence="1">
    <location>
        <begin position="426"/>
        <end position="516"/>
    </location>
</feature>
<dbReference type="FunCoup" id="A0A6I8U5U3">
    <property type="interactions" value="1038"/>
</dbReference>
<organism evidence="3 4">
    <name type="scientific">Aedes aegypti</name>
    <name type="common">Yellowfever mosquito</name>
    <name type="synonym">Culex aegypti</name>
    <dbReference type="NCBI Taxonomy" id="7159"/>
    <lineage>
        <taxon>Eukaryota</taxon>
        <taxon>Metazoa</taxon>
        <taxon>Ecdysozoa</taxon>
        <taxon>Arthropoda</taxon>
        <taxon>Hexapoda</taxon>
        <taxon>Insecta</taxon>
        <taxon>Pterygota</taxon>
        <taxon>Neoptera</taxon>
        <taxon>Endopterygota</taxon>
        <taxon>Diptera</taxon>
        <taxon>Nematocera</taxon>
        <taxon>Culicoidea</taxon>
        <taxon>Culicidae</taxon>
        <taxon>Culicinae</taxon>
        <taxon>Aedini</taxon>
        <taxon>Aedes</taxon>
        <taxon>Stegomyia</taxon>
    </lineage>
</organism>
<sequence>MPYFFSSAFTMNDPNRKIDIDKSSLLSLKAELLRKQEEVSRAKAFNSIDDFVPKKVPKPEKPPPSSRTSTKHKDAQQIELEDSAELTRSKKILESKAKYYDRMVASGGALNSDENCLVMFNYKKQTDKPAPNPEERQYSSSDESELSSGDEEMVRKPRSDVAPAAGDWVEYTDFLGRSRKCRRKDLEECLRRDKDMARDAKGNVDDKEEDKDEEEGELIGPVPSMAITEDTIGERFREMREQWAKQQAENLDKDSVHYQDVLFDEARQHGVGYYAFSTDREERNRQQQELDSIRDATLEAQKEREDLRKARDKIIADRMKAAKARQRARQGLPPEEEKEEPSAKPEKEPQQSEATEDALYDTSEEKKRLKAEAKAQRKKEKEERKRNRERQKHVRPWDEGKQKDDEMDWKPAREWHVMSQEEWNEMKRKERIDEFAPPVDYTSKTERRRNNPSQPTGHYEDKIGRRDEQEDGGNGGNDSEEDEDEQIGPLPTDRCYNRAHSTANNPLLPSSVFYGGGGAIDEDVVSMPTIPGTEDDIILPEETNRTLFFTTKKTKKEFKRRNYDASLDDAGSEKRPKPQPVPIRNELSEGESGDERESCRRGQGEGAEIAPPATFEYYGPTSSAARQNQRKAPPVSKNALEASIEAGLRFLREQSDKGGPSTGTKNKWTSNADY</sequence>
<dbReference type="Pfam" id="PF25449">
    <property type="entry name" value="CCDC174_GRSR"/>
    <property type="match status" value="1"/>
</dbReference>
<dbReference type="InterPro" id="IPR025066">
    <property type="entry name" value="CCDC174-like"/>
</dbReference>
<feature type="compositionally biased region" description="Basic and acidic residues" evidence="1">
    <location>
        <begin position="340"/>
        <end position="350"/>
    </location>
</feature>